<dbReference type="EMBL" id="VXIV02000523">
    <property type="protein sequence ID" value="KAF6037757.1"/>
    <property type="molecule type" value="Genomic_DNA"/>
</dbReference>
<organism evidence="1 2">
    <name type="scientific">Bugula neritina</name>
    <name type="common">Brown bryozoan</name>
    <name type="synonym">Sertularia neritina</name>
    <dbReference type="NCBI Taxonomy" id="10212"/>
    <lineage>
        <taxon>Eukaryota</taxon>
        <taxon>Metazoa</taxon>
        <taxon>Spiralia</taxon>
        <taxon>Lophotrochozoa</taxon>
        <taxon>Bryozoa</taxon>
        <taxon>Gymnolaemata</taxon>
        <taxon>Cheilostomatida</taxon>
        <taxon>Flustrina</taxon>
        <taxon>Buguloidea</taxon>
        <taxon>Bugulidae</taxon>
        <taxon>Bugula</taxon>
    </lineage>
</organism>
<keyword evidence="2" id="KW-1185">Reference proteome</keyword>
<sequence>MNFLGVFPIDRVPSSSLTDYPCCGIVNTKPHNHPGEHWVMFLKTENNTGVYFDSFGSGLYNMPEVAAIFDSVDSWQFSSTQLQSPEVSH</sequence>
<evidence type="ECO:0000313" key="1">
    <source>
        <dbReference type="EMBL" id="KAF6037757.1"/>
    </source>
</evidence>
<comment type="caution">
    <text evidence="1">The sequence shown here is derived from an EMBL/GenBank/DDBJ whole genome shotgun (WGS) entry which is preliminary data.</text>
</comment>
<evidence type="ECO:0000313" key="2">
    <source>
        <dbReference type="Proteomes" id="UP000593567"/>
    </source>
</evidence>
<gene>
    <name evidence="1" type="ORF">EB796_003929</name>
</gene>
<dbReference type="Proteomes" id="UP000593567">
    <property type="component" value="Unassembled WGS sequence"/>
</dbReference>
<protein>
    <recommendedName>
        <fullName evidence="3">Ubiquitin-like protease family profile domain-containing protein</fullName>
    </recommendedName>
</protein>
<accession>A0A7J7KHP2</accession>
<proteinExistence type="predicted"/>
<dbReference type="Gene3D" id="3.40.395.10">
    <property type="entry name" value="Adenoviral Proteinase, Chain A"/>
    <property type="match status" value="1"/>
</dbReference>
<name>A0A7J7KHP2_BUGNE</name>
<evidence type="ECO:0008006" key="3">
    <source>
        <dbReference type="Google" id="ProtNLM"/>
    </source>
</evidence>
<dbReference type="AlphaFoldDB" id="A0A7J7KHP2"/>
<dbReference type="OrthoDB" id="6266789at2759"/>
<reference evidence="1" key="1">
    <citation type="submission" date="2020-06" db="EMBL/GenBank/DDBJ databases">
        <title>Draft genome of Bugula neritina, a colonial animal packing powerful symbionts and potential medicines.</title>
        <authorList>
            <person name="Rayko M."/>
        </authorList>
    </citation>
    <scope>NUCLEOTIDE SEQUENCE [LARGE SCALE GENOMIC DNA]</scope>
    <source>
        <strain evidence="1">Kwan_BN1</strain>
    </source>
</reference>